<sequence length="449" mass="51673">MQTEDILGGMEDDADGEWYQSDLQLAAELGKALLERNRELETHILQIQQASQDQHLENEYLNKQLETLRETSDARMRVYEELDKNAQELEKQNQRLIIDSRGEKQRIEKLTDTVDTMENKCDELQKKIDELKTERKREHKQQKQESRRAVSCVNLRENTDYIKNLYNGEIHWTYTDQFKNLPLNPYEVEIKSLQETIKQLKAQQLIERRKREDVETEVKLLWEENESLEAKVKDLDKKVKITEGLEEELQKVKLNAGKVCHLCGKSLEKVVQKSALEAEVEHDEPEVKHTGKLMRLGGGGSVYGSTESVSKIAPDSQPISPEEPDSHSVSILNELENQYQNLFEKYEDLLQGRKRSSFHEYEGTEETFDEALNRHLAVSHKEVQTLLKLQKQTCDTASGGATCADELGSPPEYKILFRDIFATLKKSRIEEGGEQMTSSHSTPATSPVN</sequence>
<dbReference type="AlphaFoldDB" id="A0A210R4N5"/>
<dbReference type="PANTHER" id="PTHR19232">
    <property type="entry name" value="CENTROCORTIN FAMILY MEMBER"/>
    <property type="match status" value="1"/>
</dbReference>
<feature type="region of interest" description="Disordered" evidence="4">
    <location>
        <begin position="305"/>
        <end position="326"/>
    </location>
</feature>
<dbReference type="PANTHER" id="PTHR19232:SF7">
    <property type="entry name" value="CENTROCORTIN, ISOFORM A"/>
    <property type="match status" value="1"/>
</dbReference>
<feature type="compositionally biased region" description="Polar residues" evidence="4">
    <location>
        <begin position="435"/>
        <end position="449"/>
    </location>
</feature>
<keyword evidence="6" id="KW-1185">Reference proteome</keyword>
<evidence type="ECO:0000313" key="6">
    <source>
        <dbReference type="Proteomes" id="UP000242188"/>
    </source>
</evidence>
<feature type="coiled-coil region" evidence="3">
    <location>
        <begin position="72"/>
        <end position="148"/>
    </location>
</feature>
<protein>
    <submittedName>
        <fullName evidence="5">Cerebellar degeneration-related protein 2</fullName>
    </submittedName>
</protein>
<reference evidence="5 6" key="1">
    <citation type="journal article" date="2017" name="Nat. Ecol. Evol.">
        <title>Scallop genome provides insights into evolution of bilaterian karyotype and development.</title>
        <authorList>
            <person name="Wang S."/>
            <person name="Zhang J."/>
            <person name="Jiao W."/>
            <person name="Li J."/>
            <person name="Xun X."/>
            <person name="Sun Y."/>
            <person name="Guo X."/>
            <person name="Huan P."/>
            <person name="Dong B."/>
            <person name="Zhang L."/>
            <person name="Hu X."/>
            <person name="Sun X."/>
            <person name="Wang J."/>
            <person name="Zhao C."/>
            <person name="Wang Y."/>
            <person name="Wang D."/>
            <person name="Huang X."/>
            <person name="Wang R."/>
            <person name="Lv J."/>
            <person name="Li Y."/>
            <person name="Zhang Z."/>
            <person name="Liu B."/>
            <person name="Lu W."/>
            <person name="Hui Y."/>
            <person name="Liang J."/>
            <person name="Zhou Z."/>
            <person name="Hou R."/>
            <person name="Li X."/>
            <person name="Liu Y."/>
            <person name="Li H."/>
            <person name="Ning X."/>
            <person name="Lin Y."/>
            <person name="Zhao L."/>
            <person name="Xing Q."/>
            <person name="Dou J."/>
            <person name="Li Y."/>
            <person name="Mao J."/>
            <person name="Guo H."/>
            <person name="Dou H."/>
            <person name="Li T."/>
            <person name="Mu C."/>
            <person name="Jiang W."/>
            <person name="Fu Q."/>
            <person name="Fu X."/>
            <person name="Miao Y."/>
            <person name="Liu J."/>
            <person name="Yu Q."/>
            <person name="Li R."/>
            <person name="Liao H."/>
            <person name="Li X."/>
            <person name="Kong Y."/>
            <person name="Jiang Z."/>
            <person name="Chourrout D."/>
            <person name="Li R."/>
            <person name="Bao Z."/>
        </authorList>
    </citation>
    <scope>NUCLEOTIDE SEQUENCE [LARGE SCALE GENOMIC DNA]</scope>
    <source>
        <strain evidence="5 6">PY_sf001</strain>
    </source>
</reference>
<comment type="similarity">
    <text evidence="1">Belongs to the CDR2 family.</text>
</comment>
<evidence type="ECO:0000256" key="3">
    <source>
        <dbReference type="SAM" id="Coils"/>
    </source>
</evidence>
<comment type="caution">
    <text evidence="5">The sequence shown here is derived from an EMBL/GenBank/DDBJ whole genome shotgun (WGS) entry which is preliminary data.</text>
</comment>
<name>A0A210R4N5_MIZYE</name>
<proteinExistence type="inferred from homology"/>
<accession>A0A210R4N5</accession>
<evidence type="ECO:0000256" key="1">
    <source>
        <dbReference type="ARBA" id="ARBA00009019"/>
    </source>
</evidence>
<evidence type="ECO:0000313" key="5">
    <source>
        <dbReference type="EMBL" id="OWF55979.1"/>
    </source>
</evidence>
<evidence type="ECO:0000256" key="4">
    <source>
        <dbReference type="SAM" id="MobiDB-lite"/>
    </source>
</evidence>
<dbReference type="Proteomes" id="UP000242188">
    <property type="component" value="Unassembled WGS sequence"/>
</dbReference>
<dbReference type="EMBL" id="NEDP02000408">
    <property type="protein sequence ID" value="OWF55979.1"/>
    <property type="molecule type" value="Genomic_DNA"/>
</dbReference>
<organism evidence="5 6">
    <name type="scientific">Mizuhopecten yessoensis</name>
    <name type="common">Japanese scallop</name>
    <name type="synonym">Patinopecten yessoensis</name>
    <dbReference type="NCBI Taxonomy" id="6573"/>
    <lineage>
        <taxon>Eukaryota</taxon>
        <taxon>Metazoa</taxon>
        <taxon>Spiralia</taxon>
        <taxon>Lophotrochozoa</taxon>
        <taxon>Mollusca</taxon>
        <taxon>Bivalvia</taxon>
        <taxon>Autobranchia</taxon>
        <taxon>Pteriomorphia</taxon>
        <taxon>Pectinida</taxon>
        <taxon>Pectinoidea</taxon>
        <taxon>Pectinidae</taxon>
        <taxon>Mizuhopecten</taxon>
    </lineage>
</organism>
<dbReference type="InterPro" id="IPR026079">
    <property type="entry name" value="CDR2"/>
</dbReference>
<feature type="coiled-coil region" evidence="3">
    <location>
        <begin position="183"/>
        <end position="245"/>
    </location>
</feature>
<gene>
    <name evidence="5" type="ORF">KP79_PYT06555</name>
</gene>
<feature type="region of interest" description="Disordered" evidence="4">
    <location>
        <begin position="430"/>
        <end position="449"/>
    </location>
</feature>
<keyword evidence="2 3" id="KW-0175">Coiled coil</keyword>
<evidence type="ECO:0000256" key="2">
    <source>
        <dbReference type="ARBA" id="ARBA00023054"/>
    </source>
</evidence>
<dbReference type="OrthoDB" id="10059415at2759"/>